<dbReference type="GO" id="GO:0005634">
    <property type="term" value="C:nucleus"/>
    <property type="evidence" value="ECO:0007669"/>
    <property type="project" value="UniProtKB-SubCell"/>
</dbReference>
<reference evidence="7" key="1">
    <citation type="journal article" date="2012" name="Nature">
        <title>The oyster genome reveals stress adaptation and complexity of shell formation.</title>
        <authorList>
            <person name="Zhang G."/>
            <person name="Fang X."/>
            <person name="Guo X."/>
            <person name="Li L."/>
            <person name="Luo R."/>
            <person name="Xu F."/>
            <person name="Yang P."/>
            <person name="Zhang L."/>
            <person name="Wang X."/>
            <person name="Qi H."/>
            <person name="Xiong Z."/>
            <person name="Que H."/>
            <person name="Xie Y."/>
            <person name="Holland P.W."/>
            <person name="Paps J."/>
            <person name="Zhu Y."/>
            <person name="Wu F."/>
            <person name="Chen Y."/>
            <person name="Wang J."/>
            <person name="Peng C."/>
            <person name="Meng J."/>
            <person name="Yang L."/>
            <person name="Liu J."/>
            <person name="Wen B."/>
            <person name="Zhang N."/>
            <person name="Huang Z."/>
            <person name="Zhu Q."/>
            <person name="Feng Y."/>
            <person name="Mount A."/>
            <person name="Hedgecock D."/>
            <person name="Xu Z."/>
            <person name="Liu Y."/>
            <person name="Domazet-Loso T."/>
            <person name="Du Y."/>
            <person name="Sun X."/>
            <person name="Zhang S."/>
            <person name="Liu B."/>
            <person name="Cheng P."/>
            <person name="Jiang X."/>
            <person name="Li J."/>
            <person name="Fan D."/>
            <person name="Wang W."/>
            <person name="Fu W."/>
            <person name="Wang T."/>
            <person name="Wang B."/>
            <person name="Zhang J."/>
            <person name="Peng Z."/>
            <person name="Li Y."/>
            <person name="Li N."/>
            <person name="Wang J."/>
            <person name="Chen M."/>
            <person name="He Y."/>
            <person name="Tan F."/>
            <person name="Song X."/>
            <person name="Zheng Q."/>
            <person name="Huang R."/>
            <person name="Yang H."/>
            <person name="Du X."/>
            <person name="Chen L."/>
            <person name="Yang M."/>
            <person name="Gaffney P.M."/>
            <person name="Wang S."/>
            <person name="Luo L."/>
            <person name="She Z."/>
            <person name="Ming Y."/>
            <person name="Huang W."/>
            <person name="Zhang S."/>
            <person name="Huang B."/>
            <person name="Zhang Y."/>
            <person name="Qu T."/>
            <person name="Ni P."/>
            <person name="Miao G."/>
            <person name="Wang J."/>
            <person name="Wang Q."/>
            <person name="Steinberg C.E."/>
            <person name="Wang H."/>
            <person name="Li N."/>
            <person name="Qian L."/>
            <person name="Zhang G."/>
            <person name="Li Y."/>
            <person name="Yang H."/>
            <person name="Liu X."/>
            <person name="Wang J."/>
            <person name="Yin Y."/>
            <person name="Wang J."/>
        </authorList>
    </citation>
    <scope>NUCLEOTIDE SEQUENCE [LARGE SCALE GENOMIC DNA]</scope>
    <source>
        <strain evidence="7">05x7-T-G4-1.051#20</strain>
    </source>
</reference>
<keyword evidence="3" id="KW-0221">Differentiation</keyword>
<dbReference type="AlphaFoldDB" id="K1QC54"/>
<dbReference type="PANTHER" id="PTHR19290:SF162">
    <property type="entry name" value="TRANSCRIPTION FACTOR ATOH7"/>
    <property type="match status" value="1"/>
</dbReference>
<protein>
    <submittedName>
        <fullName evidence="7">Atonal-like protein 1</fullName>
    </submittedName>
</protein>
<dbReference type="GO" id="GO:0000981">
    <property type="term" value="F:DNA-binding transcription factor activity, RNA polymerase II-specific"/>
    <property type="evidence" value="ECO:0007669"/>
    <property type="project" value="TreeGrafter"/>
</dbReference>
<feature type="region of interest" description="Disordered" evidence="6">
    <location>
        <begin position="1"/>
        <end position="56"/>
    </location>
</feature>
<dbReference type="InterPro" id="IPR011598">
    <property type="entry name" value="bHLH_dom"/>
</dbReference>
<keyword evidence="5" id="KW-0539">Nucleus</keyword>
<dbReference type="InParanoid" id="K1QC54"/>
<dbReference type="OrthoDB" id="10069510at2759"/>
<dbReference type="EMBL" id="JH816993">
    <property type="protein sequence ID" value="EKC31513.1"/>
    <property type="molecule type" value="Genomic_DNA"/>
</dbReference>
<evidence type="ECO:0000256" key="5">
    <source>
        <dbReference type="ARBA" id="ARBA00023242"/>
    </source>
</evidence>
<dbReference type="GO" id="GO:0045944">
    <property type="term" value="P:positive regulation of transcription by RNA polymerase II"/>
    <property type="evidence" value="ECO:0007669"/>
    <property type="project" value="TreeGrafter"/>
</dbReference>
<dbReference type="InterPro" id="IPR050359">
    <property type="entry name" value="bHLH_transcription_factors"/>
</dbReference>
<dbReference type="GO" id="GO:0061564">
    <property type="term" value="P:axon development"/>
    <property type="evidence" value="ECO:0007669"/>
    <property type="project" value="TreeGrafter"/>
</dbReference>
<dbReference type="OMA" id="GPILQWK"/>
<keyword evidence="2" id="KW-0217">Developmental protein</keyword>
<gene>
    <name evidence="7" type="ORF">CGI_10015622</name>
</gene>
<proteinExistence type="predicted"/>
<keyword evidence="4" id="KW-0524">Neurogenesis</keyword>
<dbReference type="PANTHER" id="PTHR19290">
    <property type="entry name" value="BASIC HELIX-LOOP-HELIX PROTEIN NEUROGENIN-RELATED"/>
    <property type="match status" value="1"/>
</dbReference>
<evidence type="ECO:0000256" key="1">
    <source>
        <dbReference type="ARBA" id="ARBA00004123"/>
    </source>
</evidence>
<feature type="compositionally biased region" description="Low complexity" evidence="6">
    <location>
        <begin position="11"/>
        <end position="34"/>
    </location>
</feature>
<evidence type="ECO:0000313" key="7">
    <source>
        <dbReference type="EMBL" id="EKC31513.1"/>
    </source>
</evidence>
<evidence type="ECO:0000256" key="3">
    <source>
        <dbReference type="ARBA" id="ARBA00022782"/>
    </source>
</evidence>
<dbReference type="Gene3D" id="4.10.280.10">
    <property type="entry name" value="Helix-loop-helix DNA-binding domain"/>
    <property type="match status" value="1"/>
</dbReference>
<dbReference type="GO" id="GO:0046983">
    <property type="term" value="F:protein dimerization activity"/>
    <property type="evidence" value="ECO:0007669"/>
    <property type="project" value="InterPro"/>
</dbReference>
<evidence type="ECO:0000256" key="6">
    <source>
        <dbReference type="SAM" id="MobiDB-lite"/>
    </source>
</evidence>
<dbReference type="InterPro" id="IPR036638">
    <property type="entry name" value="HLH_DNA-bd_sf"/>
</dbReference>
<comment type="subcellular location">
    <subcellularLocation>
        <location evidence="1">Nucleus</location>
    </subcellularLocation>
</comment>
<name>K1QC54_MAGGI</name>
<dbReference type="PROSITE" id="PS50888">
    <property type="entry name" value="BHLH"/>
    <property type="match status" value="1"/>
</dbReference>
<dbReference type="Pfam" id="PF00010">
    <property type="entry name" value="HLH"/>
    <property type="match status" value="1"/>
</dbReference>
<dbReference type="GO" id="GO:0007423">
    <property type="term" value="P:sensory organ development"/>
    <property type="evidence" value="ECO:0007669"/>
    <property type="project" value="TreeGrafter"/>
</dbReference>
<organism evidence="7">
    <name type="scientific">Magallana gigas</name>
    <name type="common">Pacific oyster</name>
    <name type="synonym">Crassostrea gigas</name>
    <dbReference type="NCBI Taxonomy" id="29159"/>
    <lineage>
        <taxon>Eukaryota</taxon>
        <taxon>Metazoa</taxon>
        <taxon>Spiralia</taxon>
        <taxon>Lophotrochozoa</taxon>
        <taxon>Mollusca</taxon>
        <taxon>Bivalvia</taxon>
        <taxon>Autobranchia</taxon>
        <taxon>Pteriomorphia</taxon>
        <taxon>Ostreida</taxon>
        <taxon>Ostreoidea</taxon>
        <taxon>Ostreidae</taxon>
        <taxon>Magallana</taxon>
    </lineage>
</organism>
<feature type="compositionally biased region" description="Basic residues" evidence="6">
    <location>
        <begin position="44"/>
        <end position="53"/>
    </location>
</feature>
<sequence>MRPPSELTAESASNPSANDTNNANNANDANSLAKSEADPDSTKKVKQNKRHHCVTNSDLKKVRRISANERERRRMRGLNEAFDRLRAVIPSPPSKQLSKYETLLMSQNYIRALQDMLNQ</sequence>
<accession>K1QC54</accession>
<dbReference type="SUPFAM" id="SSF47459">
    <property type="entry name" value="HLH, helix-loop-helix DNA-binding domain"/>
    <property type="match status" value="1"/>
</dbReference>
<evidence type="ECO:0000256" key="4">
    <source>
        <dbReference type="ARBA" id="ARBA00022902"/>
    </source>
</evidence>
<dbReference type="HOGENOM" id="CLU_2063740_0_0_1"/>
<dbReference type="SMART" id="SM00353">
    <property type="entry name" value="HLH"/>
    <property type="match status" value="1"/>
</dbReference>
<evidence type="ECO:0000256" key="2">
    <source>
        <dbReference type="ARBA" id="ARBA00022473"/>
    </source>
</evidence>
<dbReference type="GO" id="GO:0070888">
    <property type="term" value="F:E-box binding"/>
    <property type="evidence" value="ECO:0007669"/>
    <property type="project" value="TreeGrafter"/>
</dbReference>